<keyword evidence="3" id="KW-1185">Reference proteome</keyword>
<evidence type="ECO:0000313" key="3">
    <source>
        <dbReference type="Proteomes" id="UP000704467"/>
    </source>
</evidence>
<proteinExistence type="predicted"/>
<accession>A0ABX1DM87</accession>
<comment type="caution">
    <text evidence="2">The sequence shown here is derived from an EMBL/GenBank/DDBJ whole genome shotgun (WGS) entry which is preliminary data.</text>
</comment>
<evidence type="ECO:0000313" key="2">
    <source>
        <dbReference type="EMBL" id="NKC04086.1"/>
    </source>
</evidence>
<feature type="transmembrane region" description="Helical" evidence="1">
    <location>
        <begin position="76"/>
        <end position="97"/>
    </location>
</feature>
<dbReference type="EMBL" id="JAAVLN010000002">
    <property type="protein sequence ID" value="NKC04086.1"/>
    <property type="molecule type" value="Genomic_DNA"/>
</dbReference>
<gene>
    <name evidence="2" type="ORF">HED55_15045</name>
</gene>
<reference evidence="2 3" key="1">
    <citation type="submission" date="2020-03" db="EMBL/GenBank/DDBJ databases">
        <title>Whole genome sequencing of clinical and environmental type strains of Ochrobactrum.</title>
        <authorList>
            <person name="Dharne M."/>
        </authorList>
    </citation>
    <scope>NUCLEOTIDE SEQUENCE [LARGE SCALE GENOMIC DNA]</scope>
    <source>
        <strain evidence="2 3">CIP 109452</strain>
    </source>
</reference>
<keyword evidence="1" id="KW-0812">Transmembrane</keyword>
<evidence type="ECO:0000256" key="1">
    <source>
        <dbReference type="SAM" id="Phobius"/>
    </source>
</evidence>
<protein>
    <submittedName>
        <fullName evidence="2">Uncharacterized protein</fullName>
    </submittedName>
</protein>
<keyword evidence="1" id="KW-0472">Membrane</keyword>
<dbReference type="Proteomes" id="UP000704467">
    <property type="component" value="Unassembled WGS sequence"/>
</dbReference>
<organism evidence="2 3">
    <name type="scientific">Brucella haematophila</name>
    <dbReference type="NCBI Taxonomy" id="419474"/>
    <lineage>
        <taxon>Bacteria</taxon>
        <taxon>Pseudomonadati</taxon>
        <taxon>Pseudomonadota</taxon>
        <taxon>Alphaproteobacteria</taxon>
        <taxon>Hyphomicrobiales</taxon>
        <taxon>Brucellaceae</taxon>
        <taxon>Brucella/Ochrobactrum group</taxon>
        <taxon>Brucella</taxon>
    </lineage>
</organism>
<sequence>MRRTVPYKNRAAPCPTNCAQYFSYSAWLSNPMAPRAQALVSTLHPADQGFLIYIYFPAEPFPAERVNLPGGTGMSLFVWFISAMMFSLFALIGFTVWTEKNRD</sequence>
<keyword evidence="1" id="KW-1133">Transmembrane helix</keyword>
<name>A0ABX1DM87_9HYPH</name>